<keyword evidence="1" id="KW-0812">Transmembrane</keyword>
<reference evidence="2 3" key="1">
    <citation type="submission" date="2023-03" db="EMBL/GenBank/DDBJ databases">
        <title>Draft genome sequence of Thalassotalea insulae KCTC 62186T.</title>
        <authorList>
            <person name="Sawabe T."/>
        </authorList>
    </citation>
    <scope>NUCLEOTIDE SEQUENCE [LARGE SCALE GENOMIC DNA]</scope>
    <source>
        <strain evidence="2 3">KCTC 62186</strain>
    </source>
</reference>
<evidence type="ECO:0008006" key="4">
    <source>
        <dbReference type="Google" id="ProtNLM"/>
    </source>
</evidence>
<name>A0ABQ6H016_9GAMM</name>
<keyword evidence="3" id="KW-1185">Reference proteome</keyword>
<protein>
    <recommendedName>
        <fullName evidence="4">DUF2919 family protein</fullName>
    </recommendedName>
</protein>
<dbReference type="EMBL" id="BSST01000001">
    <property type="protein sequence ID" value="GLX80080.1"/>
    <property type="molecule type" value="Genomic_DNA"/>
</dbReference>
<proteinExistence type="predicted"/>
<gene>
    <name evidence="2" type="ORF">tinsulaeT_34200</name>
</gene>
<feature type="transmembrane region" description="Helical" evidence="1">
    <location>
        <begin position="100"/>
        <end position="119"/>
    </location>
</feature>
<dbReference type="Proteomes" id="UP001157186">
    <property type="component" value="Unassembled WGS sequence"/>
</dbReference>
<evidence type="ECO:0000256" key="1">
    <source>
        <dbReference type="SAM" id="Phobius"/>
    </source>
</evidence>
<organism evidence="2 3">
    <name type="scientific">Thalassotalea insulae</name>
    <dbReference type="NCBI Taxonomy" id="2056778"/>
    <lineage>
        <taxon>Bacteria</taxon>
        <taxon>Pseudomonadati</taxon>
        <taxon>Pseudomonadota</taxon>
        <taxon>Gammaproteobacteria</taxon>
        <taxon>Alteromonadales</taxon>
        <taxon>Colwelliaceae</taxon>
        <taxon>Thalassotalea</taxon>
    </lineage>
</organism>
<feature type="transmembrane region" description="Helical" evidence="1">
    <location>
        <begin position="62"/>
        <end position="80"/>
    </location>
</feature>
<dbReference type="InterPro" id="IPR021318">
    <property type="entry name" value="DUF2919"/>
</dbReference>
<evidence type="ECO:0000313" key="3">
    <source>
        <dbReference type="Proteomes" id="UP001157186"/>
    </source>
</evidence>
<keyword evidence="1" id="KW-0472">Membrane</keyword>
<sequence length="162" mass="18953">MSHRYANYTPADFDNFDCVKISKGIYLLLIFVLRGYFVWLMSVTNMKDRVSIIQWVYPDPTLFYLSLISGAVGLYVVAVLSLRRPDARTWVRRSWQKLRVILLAALAFDFVVNLLGFIYLSQVALWWVVVNAIIGLLFCLFLFYSKRVKLNIEEFPQQLPEK</sequence>
<feature type="transmembrane region" description="Helical" evidence="1">
    <location>
        <begin position="25"/>
        <end position="42"/>
    </location>
</feature>
<accession>A0ABQ6H016</accession>
<dbReference type="Pfam" id="PF11143">
    <property type="entry name" value="DUF2919"/>
    <property type="match status" value="1"/>
</dbReference>
<comment type="caution">
    <text evidence="2">The sequence shown here is derived from an EMBL/GenBank/DDBJ whole genome shotgun (WGS) entry which is preliminary data.</text>
</comment>
<feature type="transmembrane region" description="Helical" evidence="1">
    <location>
        <begin position="125"/>
        <end position="144"/>
    </location>
</feature>
<evidence type="ECO:0000313" key="2">
    <source>
        <dbReference type="EMBL" id="GLX80080.1"/>
    </source>
</evidence>
<dbReference type="RefSeq" id="WP_284246042.1">
    <property type="nucleotide sequence ID" value="NZ_BSST01000001.1"/>
</dbReference>
<keyword evidence="1" id="KW-1133">Transmembrane helix</keyword>